<name>A0A0A9CCP0_ARUDO</name>
<organism evidence="1">
    <name type="scientific">Arundo donax</name>
    <name type="common">Giant reed</name>
    <name type="synonym">Donax arundinaceus</name>
    <dbReference type="NCBI Taxonomy" id="35708"/>
    <lineage>
        <taxon>Eukaryota</taxon>
        <taxon>Viridiplantae</taxon>
        <taxon>Streptophyta</taxon>
        <taxon>Embryophyta</taxon>
        <taxon>Tracheophyta</taxon>
        <taxon>Spermatophyta</taxon>
        <taxon>Magnoliopsida</taxon>
        <taxon>Liliopsida</taxon>
        <taxon>Poales</taxon>
        <taxon>Poaceae</taxon>
        <taxon>PACMAD clade</taxon>
        <taxon>Arundinoideae</taxon>
        <taxon>Arundineae</taxon>
        <taxon>Arundo</taxon>
    </lineage>
</organism>
<reference evidence="1" key="1">
    <citation type="submission" date="2014-09" db="EMBL/GenBank/DDBJ databases">
        <authorList>
            <person name="Magalhaes I.L.F."/>
            <person name="Oliveira U."/>
            <person name="Santos F.R."/>
            <person name="Vidigal T.H.D.A."/>
            <person name="Brescovit A.D."/>
            <person name="Santos A.J."/>
        </authorList>
    </citation>
    <scope>NUCLEOTIDE SEQUENCE</scope>
    <source>
        <tissue evidence="1">Shoot tissue taken approximately 20 cm above the soil surface</tissue>
    </source>
</reference>
<proteinExistence type="predicted"/>
<dbReference type="EMBL" id="GBRH01226765">
    <property type="protein sequence ID" value="JAD71130.1"/>
    <property type="molecule type" value="Transcribed_RNA"/>
</dbReference>
<dbReference type="AlphaFoldDB" id="A0A0A9CCP0"/>
<evidence type="ECO:0000313" key="1">
    <source>
        <dbReference type="EMBL" id="JAD71130.1"/>
    </source>
</evidence>
<protein>
    <submittedName>
        <fullName evidence="1">Uncharacterized protein</fullName>
    </submittedName>
</protein>
<accession>A0A0A9CCP0</accession>
<reference evidence="1" key="2">
    <citation type="journal article" date="2015" name="Data Brief">
        <title>Shoot transcriptome of the giant reed, Arundo donax.</title>
        <authorList>
            <person name="Barrero R.A."/>
            <person name="Guerrero F.D."/>
            <person name="Moolhuijzen P."/>
            <person name="Goolsby J.A."/>
            <person name="Tidwell J."/>
            <person name="Bellgard S.E."/>
            <person name="Bellgard M.I."/>
        </authorList>
    </citation>
    <scope>NUCLEOTIDE SEQUENCE</scope>
    <source>
        <tissue evidence="1">Shoot tissue taken approximately 20 cm above the soil surface</tissue>
    </source>
</reference>
<sequence>MTCLSMVEEELVHNTNVIHGVYDATSLQHLLLCSLT</sequence>